<organism evidence="1 2">
    <name type="scientific">Candidatus Methanomarinus sp</name>
    <dbReference type="NCBI Taxonomy" id="3386244"/>
    <lineage>
        <taxon>Archaea</taxon>
        <taxon>Methanobacteriati</taxon>
        <taxon>Methanobacteriota</taxon>
        <taxon>Stenosarchaea group</taxon>
        <taxon>Methanomicrobia</taxon>
        <taxon>Methanosarcinales</taxon>
        <taxon>ANME-2 cluster</taxon>
        <taxon>Candidatus Methanocomedenaceae</taxon>
        <taxon>Candidatus Methanomarinus</taxon>
    </lineage>
</organism>
<proteinExistence type="predicted"/>
<feature type="non-terminal residue" evidence="1">
    <location>
        <position position="607"/>
    </location>
</feature>
<evidence type="ECO:0000313" key="2">
    <source>
        <dbReference type="Proteomes" id="UP000315423"/>
    </source>
</evidence>
<gene>
    <name evidence="1" type="ORF">C5S46_03330</name>
</gene>
<reference evidence="1" key="1">
    <citation type="submission" date="2018-09" db="EMBL/GenBank/DDBJ databases">
        <title>A genomic encyclopedia of anaerobic methanotrophic archaea.</title>
        <authorList>
            <person name="Skennerton C.T."/>
            <person name="Chadwick G.L."/>
            <person name="Laso-Perez R."/>
            <person name="Leu A.O."/>
            <person name="Speth D.R."/>
            <person name="Yu H."/>
            <person name="Morgan-Lang C."/>
            <person name="Hatzenpichler R."/>
            <person name="Goudeau D."/>
            <person name="Malmstrom R."/>
            <person name="Woyke T."/>
            <person name="Hallam S."/>
            <person name="Tyson G.W."/>
            <person name="Wegener G."/>
            <person name="Boetius A."/>
            <person name="Orphan V.J."/>
        </authorList>
    </citation>
    <scope>NUCLEOTIDE SEQUENCE</scope>
    <source>
        <strain evidence="1">CONS3730D10UFb2</strain>
    </source>
</reference>
<sequence>MEKPMRSSLQNLAVSYECALAIGNSLNLSEMLHEVIHTIVHKTNAHRGIIWVKNKKQELQPVAIAGINIGDVLIQNEKMDFRNVLNQIQKRQQFVLKYKDDKDFLQYCPVLTEKEESVLIVPVTNVAILHLVYASRKIADEPLANLLASLSKKLSVAIEACKAHENIIKEIQVREKTEKELTKKTEQLISSQKKLQGLYGESEQARKSLLSILEDVAQKEEDLKDSESKLNSILSSINDPVFVFDQDDRFILTQNSISEQLYMPPDEFIGKTPSEVMPPHLNKIFSDAFDKIRKLQVAEYDYWLKIKSKTRWFSAKHSPRFIDGKLMGSVAVVRDITERKQTEKMEAAYSDILIICNKTLDLHTIFTEGLDSLMKYTDAQAGAVYLYDLDSKMIVPNVTAGMEKTVVEQDFSPGEGIVGKAAQEQEMIVLASIPKDTIYTIKSGSNHIIPATIISTPMIFKNTLLGVVVTCHNKSIPPDVLIFLKRVIDQYAVAVSNANTFMEVQEMAARLKNQRDELEMRSHELETANQTKSEFLTNMSHELRTPLNSIIGFSYILHDETVGPLSEKQSRYIGNVLVSGKHLLRLINGILDLANVEAGKMELIHED</sequence>
<accession>A0AC61SBH9</accession>
<protein>
    <submittedName>
        <fullName evidence="1">PAS domain S-box protein</fullName>
    </submittedName>
</protein>
<dbReference type="Proteomes" id="UP000315423">
    <property type="component" value="Unassembled WGS sequence"/>
</dbReference>
<name>A0AC61SBH9_9EURY</name>
<dbReference type="EMBL" id="QYBA01000104">
    <property type="protein sequence ID" value="TKY91940.1"/>
    <property type="molecule type" value="Genomic_DNA"/>
</dbReference>
<comment type="caution">
    <text evidence="1">The sequence shown here is derived from an EMBL/GenBank/DDBJ whole genome shotgun (WGS) entry which is preliminary data.</text>
</comment>
<evidence type="ECO:0000313" key="1">
    <source>
        <dbReference type="EMBL" id="TKY91940.1"/>
    </source>
</evidence>